<dbReference type="InterPro" id="IPR050065">
    <property type="entry name" value="GlmU-like"/>
</dbReference>
<feature type="binding site" evidence="17">
    <location>
        <position position="242"/>
    </location>
    <ligand>
        <name>UDP-N-acetyl-alpha-D-glucosamine</name>
        <dbReference type="ChEBI" id="CHEBI:57705"/>
    </ligand>
</feature>
<feature type="binding site" evidence="17">
    <location>
        <position position="394"/>
    </location>
    <ligand>
        <name>acetyl-CoA</name>
        <dbReference type="ChEBI" id="CHEBI:57288"/>
    </ligand>
</feature>
<feature type="region of interest" description="N-acetyltransferase" evidence="17">
    <location>
        <begin position="266"/>
        <end position="499"/>
    </location>
</feature>
<dbReference type="SUPFAM" id="SSF51161">
    <property type="entry name" value="Trimeric LpxA-like enzymes"/>
    <property type="match status" value="1"/>
</dbReference>
<evidence type="ECO:0000256" key="1">
    <source>
        <dbReference type="ARBA" id="ARBA00005166"/>
    </source>
</evidence>
<evidence type="ECO:0000256" key="3">
    <source>
        <dbReference type="ARBA" id="ARBA00022490"/>
    </source>
</evidence>
<feature type="active site" description="Proton acceptor" evidence="17">
    <location>
        <position position="377"/>
    </location>
</feature>
<feature type="binding site" evidence="17">
    <location>
        <position position="419"/>
    </location>
    <ligand>
        <name>acetyl-CoA</name>
        <dbReference type="ChEBI" id="CHEBI:57288"/>
    </ligand>
</feature>
<feature type="binding site" evidence="17">
    <location>
        <begin position="90"/>
        <end position="91"/>
    </location>
    <ligand>
        <name>UDP-N-acetyl-alpha-D-glucosamine</name>
        <dbReference type="ChEBI" id="CHEBI:57705"/>
    </ligand>
</feature>
<dbReference type="Gene3D" id="2.160.10.10">
    <property type="entry name" value="Hexapeptide repeat proteins"/>
    <property type="match status" value="1"/>
</dbReference>
<evidence type="ECO:0000313" key="21">
    <source>
        <dbReference type="Proteomes" id="UP000068137"/>
    </source>
</evidence>
<evidence type="ECO:0000256" key="14">
    <source>
        <dbReference type="ARBA" id="ARBA00048247"/>
    </source>
</evidence>
<dbReference type="PANTHER" id="PTHR43584">
    <property type="entry name" value="NUCLEOTIDYL TRANSFERASE"/>
    <property type="match status" value="1"/>
</dbReference>
<dbReference type="STRING" id="1528099.AL705_02015"/>
<dbReference type="AlphaFoldDB" id="A0A0M5L6E4"/>
<dbReference type="SUPFAM" id="SSF53448">
    <property type="entry name" value="Nucleotide-diphospho-sugar transferases"/>
    <property type="match status" value="1"/>
</dbReference>
<feature type="binding site" evidence="17">
    <location>
        <position position="347"/>
    </location>
    <ligand>
        <name>UDP-N-acetyl-alpha-D-glucosamine</name>
        <dbReference type="ChEBI" id="CHEBI:57705"/>
    </ligand>
</feature>
<evidence type="ECO:0000259" key="19">
    <source>
        <dbReference type="Pfam" id="PF00483"/>
    </source>
</evidence>
<dbReference type="EMBL" id="CP012390">
    <property type="protein sequence ID" value="ALE19585.1"/>
    <property type="molecule type" value="Genomic_DNA"/>
</dbReference>
<keyword evidence="3 17" id="KW-0963">Cytoplasm</keyword>
<feature type="binding site" evidence="17">
    <location>
        <position position="169"/>
    </location>
    <ligand>
        <name>UDP-N-acetyl-alpha-D-glucosamine</name>
        <dbReference type="ChEBI" id="CHEBI:57705"/>
    </ligand>
</feature>
<organism evidence="20 21">
    <name type="scientific">Lawsonella clevelandensis</name>
    <dbReference type="NCBI Taxonomy" id="1528099"/>
    <lineage>
        <taxon>Bacteria</taxon>
        <taxon>Bacillati</taxon>
        <taxon>Actinomycetota</taxon>
        <taxon>Actinomycetes</taxon>
        <taxon>Mycobacteriales</taxon>
        <taxon>Lawsonellaceae</taxon>
        <taxon>Lawsonella</taxon>
    </lineage>
</organism>
<dbReference type="KEGG" id="cbq:AL705_02015"/>
<feature type="region of interest" description="Disordered" evidence="18">
    <location>
        <begin position="474"/>
        <end position="499"/>
    </location>
</feature>
<comment type="catalytic activity">
    <reaction evidence="15 17">
        <text>N-acetyl-alpha-D-glucosamine 1-phosphate + UTP + H(+) = UDP-N-acetyl-alpha-D-glucosamine + diphosphate</text>
        <dbReference type="Rhea" id="RHEA:13509"/>
        <dbReference type="ChEBI" id="CHEBI:15378"/>
        <dbReference type="ChEBI" id="CHEBI:33019"/>
        <dbReference type="ChEBI" id="CHEBI:46398"/>
        <dbReference type="ChEBI" id="CHEBI:57705"/>
        <dbReference type="ChEBI" id="CHEBI:57776"/>
        <dbReference type="EC" id="2.7.7.23"/>
    </reaction>
</comment>
<feature type="binding site" evidence="17">
    <location>
        <position position="437"/>
    </location>
    <ligand>
        <name>acetyl-CoA</name>
        <dbReference type="ChEBI" id="CHEBI:57288"/>
    </ligand>
</feature>
<comment type="pathway">
    <text evidence="1 17">Nucleotide-sugar biosynthesis; UDP-N-acetyl-alpha-D-glucosamine biosynthesis; N-acetyl-alpha-D-glucosamine 1-phosphate from alpha-D-glucosamine 6-phosphate (route II): step 2/2.</text>
</comment>
<dbReference type="InterPro" id="IPR011004">
    <property type="entry name" value="Trimer_LpxA-like_sf"/>
</dbReference>
<feature type="binding site" evidence="17">
    <location>
        <position position="365"/>
    </location>
    <ligand>
        <name>UDP-N-acetyl-alpha-D-glucosamine</name>
        <dbReference type="ChEBI" id="CHEBI:57705"/>
    </ligand>
</feature>
<dbReference type="HAMAP" id="MF_01631">
    <property type="entry name" value="GlmU"/>
    <property type="match status" value="1"/>
</dbReference>
<dbReference type="RefSeq" id="WP_053962649.1">
    <property type="nucleotide sequence ID" value="NZ_CAJPTR010000001.1"/>
</dbReference>
<keyword evidence="8 17" id="KW-0460">Magnesium</keyword>
<evidence type="ECO:0000256" key="4">
    <source>
        <dbReference type="ARBA" id="ARBA00022679"/>
    </source>
</evidence>
<dbReference type="OrthoDB" id="9775031at2"/>
<dbReference type="GO" id="GO:0000902">
    <property type="term" value="P:cell morphogenesis"/>
    <property type="evidence" value="ECO:0007669"/>
    <property type="project" value="UniProtKB-UniRule"/>
</dbReference>
<evidence type="ECO:0000256" key="13">
    <source>
        <dbReference type="ARBA" id="ARBA00023316"/>
    </source>
</evidence>
<comment type="similarity">
    <text evidence="17">In the C-terminal section; belongs to the transferase hexapeptide repeat family.</text>
</comment>
<accession>A0A0M5L6E4</accession>
<dbReference type="UniPathway" id="UPA00113">
    <property type="reaction ID" value="UER00532"/>
</dbReference>
<dbReference type="GO" id="GO:0071555">
    <property type="term" value="P:cell wall organization"/>
    <property type="evidence" value="ECO:0007669"/>
    <property type="project" value="UniProtKB-KW"/>
</dbReference>
<dbReference type="InterPro" id="IPR005835">
    <property type="entry name" value="NTP_transferase_dom"/>
</dbReference>
<dbReference type="CDD" id="cd03353">
    <property type="entry name" value="LbH_GlmU_C"/>
    <property type="match status" value="1"/>
</dbReference>
<dbReference type="NCBIfam" id="NF010932">
    <property type="entry name" value="PRK14352.1"/>
    <property type="match status" value="1"/>
</dbReference>
<dbReference type="EC" id="2.7.7.23" evidence="17"/>
<feature type="binding site" evidence="17">
    <location>
        <position position="28"/>
    </location>
    <ligand>
        <name>UDP-N-acetyl-alpha-D-glucosamine</name>
        <dbReference type="ChEBI" id="CHEBI:57705"/>
    </ligand>
</feature>
<sequence length="499" mass="52815">MSKTAASPIAVIVLAAGLGTRMKSSTPKMLHELCGRSMLSHAVHAAAGVSPDHIVVVTGHQRERVQQAVAGIAEELNRPVLTAVQEEQNGTGHAVMCGLSALPEDFTGTILVTTSDVPMLDSATLHDLLDVHDQHPRPAVTVLTATVPDPTGYGRIVRNSNGEVLSIVEQADASEDEKVINEVNSGVYAFDATQLRRSLELLDTNNEQGELYLTDVISIARQADRPVRAHRLDDAFVVAGVNNRVQMAEVAAEMNRRILTHWMTEGVTIVDPLNTWIDVDVELSRDVTILPGCQLHGTTTVAEAATIGPDCSLTNITVGRDAEVVRAHGSDAVIGDGATVGPWAYLRPGTNLGPESKMGTFTEMKNATIGRGTKVPHLSYVGDATVGEYSNIGAASVFVNYDGVHKHHTTIGSHVRMGSDTMYVAPVTVGDGVYSGAGTIIRRDVPPGALTYSDAPQRIVENWVLNHRAGTASATAASQAQAEATAAEPGNDSVEDSAQ</sequence>
<feature type="binding site" evidence="17">
    <location>
        <position position="391"/>
    </location>
    <ligand>
        <name>UDP-N-acetyl-alpha-D-glucosamine</name>
        <dbReference type="ChEBI" id="CHEBI:57705"/>
    </ligand>
</feature>
<feature type="region of interest" description="Pyrophosphorylase" evidence="17">
    <location>
        <begin position="1"/>
        <end position="244"/>
    </location>
</feature>
<comment type="subunit">
    <text evidence="17">Homotrimer.</text>
</comment>
<evidence type="ECO:0000256" key="12">
    <source>
        <dbReference type="ARBA" id="ARBA00023315"/>
    </source>
</evidence>
<keyword evidence="13 17" id="KW-0961">Cell wall biogenesis/degradation</keyword>
<dbReference type="GO" id="GO:0008360">
    <property type="term" value="P:regulation of cell shape"/>
    <property type="evidence" value="ECO:0007669"/>
    <property type="project" value="UniProtKB-KW"/>
</dbReference>
<evidence type="ECO:0000256" key="2">
    <source>
        <dbReference type="ARBA" id="ARBA00005208"/>
    </source>
</evidence>
<evidence type="ECO:0000256" key="7">
    <source>
        <dbReference type="ARBA" id="ARBA00022737"/>
    </source>
</evidence>
<evidence type="ECO:0000256" key="5">
    <source>
        <dbReference type="ARBA" id="ARBA00022695"/>
    </source>
</evidence>
<evidence type="ECO:0000256" key="10">
    <source>
        <dbReference type="ARBA" id="ARBA00022984"/>
    </source>
</evidence>
<feature type="binding site" evidence="17">
    <location>
        <position position="154"/>
    </location>
    <ligand>
        <name>UDP-N-acetyl-alpha-D-glucosamine</name>
        <dbReference type="ChEBI" id="CHEBI:57705"/>
    </ligand>
</feature>
<comment type="cofactor">
    <cofactor evidence="17">
        <name>Mg(2+)</name>
        <dbReference type="ChEBI" id="CHEBI:18420"/>
    </cofactor>
    <text evidence="17">Binds 1 Mg(2+) ion per subunit.</text>
</comment>
<dbReference type="PANTHER" id="PTHR43584:SF3">
    <property type="entry name" value="BIFUNCTIONAL PROTEIN GLMU"/>
    <property type="match status" value="1"/>
</dbReference>
<keyword evidence="6 17" id="KW-0479">Metal-binding</keyword>
<reference evidence="20 21" key="1">
    <citation type="journal article" date="2015" name="Genome Announc.">
        <title>Complete Genome Sequences for Two Strains of a Novel Fastidious, Partially Acid-Fast, Gram-Positive Corynebacterineae Bacterium, Derived from Human Clinical Samples.</title>
        <authorList>
            <person name="Nicholson A.C."/>
            <person name="Bell M."/>
            <person name="Humrighouse B.W."/>
            <person name="McQuiston J.R."/>
        </authorList>
    </citation>
    <scope>NUCLEOTIDE SEQUENCE [LARGE SCALE GENOMIC DNA]</scope>
    <source>
        <strain evidence="20 21">X1698</strain>
    </source>
</reference>
<dbReference type="InterPro" id="IPR038009">
    <property type="entry name" value="GlmU_C_LbH"/>
</dbReference>
<feature type="compositionally biased region" description="Low complexity" evidence="18">
    <location>
        <begin position="474"/>
        <end position="488"/>
    </location>
</feature>
<evidence type="ECO:0000256" key="9">
    <source>
        <dbReference type="ARBA" id="ARBA00022960"/>
    </source>
</evidence>
<evidence type="ECO:0000256" key="6">
    <source>
        <dbReference type="ARBA" id="ARBA00022723"/>
    </source>
</evidence>
<evidence type="ECO:0000313" key="20">
    <source>
        <dbReference type="EMBL" id="ALE19585.1"/>
    </source>
</evidence>
<comment type="catalytic activity">
    <reaction evidence="14 17">
        <text>alpha-D-glucosamine 1-phosphate + acetyl-CoA = N-acetyl-alpha-D-glucosamine 1-phosphate + CoA + H(+)</text>
        <dbReference type="Rhea" id="RHEA:13725"/>
        <dbReference type="ChEBI" id="CHEBI:15378"/>
        <dbReference type="ChEBI" id="CHEBI:57287"/>
        <dbReference type="ChEBI" id="CHEBI:57288"/>
        <dbReference type="ChEBI" id="CHEBI:57776"/>
        <dbReference type="ChEBI" id="CHEBI:58516"/>
        <dbReference type="EC" id="2.3.1.157"/>
    </reaction>
</comment>
<dbReference type="Proteomes" id="UP000068137">
    <property type="component" value="Chromosome"/>
</dbReference>
<comment type="similarity">
    <text evidence="17">In the N-terminal section; belongs to the N-acetylglucosamine-1-phosphate uridyltransferase family.</text>
</comment>
<dbReference type="GO" id="GO:0009245">
    <property type="term" value="P:lipid A biosynthetic process"/>
    <property type="evidence" value="ECO:0007669"/>
    <property type="project" value="UniProtKB-UniRule"/>
</dbReference>
<feature type="binding site" evidence="17">
    <location>
        <position position="184"/>
    </location>
    <ligand>
        <name>UDP-N-acetyl-alpha-D-glucosamine</name>
        <dbReference type="ChEBI" id="CHEBI:57705"/>
    </ligand>
</feature>
<comment type="pathway">
    <text evidence="17">Bacterial outer membrane biogenesis; LPS lipid A biosynthesis.</text>
</comment>
<evidence type="ECO:0000256" key="11">
    <source>
        <dbReference type="ARBA" id="ARBA00023268"/>
    </source>
</evidence>
<dbReference type="Gene3D" id="3.90.550.10">
    <property type="entry name" value="Spore Coat Polysaccharide Biosynthesis Protein SpsA, Chain A"/>
    <property type="match status" value="1"/>
</dbReference>
<dbReference type="InterPro" id="IPR029044">
    <property type="entry name" value="Nucleotide-diphossugar_trans"/>
</dbReference>
<name>A0A0M5L6E4_9ACTN</name>
<dbReference type="GO" id="GO:0009252">
    <property type="term" value="P:peptidoglycan biosynthetic process"/>
    <property type="evidence" value="ECO:0007669"/>
    <property type="project" value="UniProtKB-UniRule"/>
</dbReference>
<feature type="domain" description="Nucleotidyl transferase" evidence="19">
    <location>
        <begin position="11"/>
        <end position="261"/>
    </location>
</feature>
<keyword evidence="4 17" id="KW-0808">Transferase</keyword>
<feature type="binding site" evidence="17">
    <location>
        <begin position="14"/>
        <end position="17"/>
    </location>
    <ligand>
        <name>UDP-N-acetyl-alpha-D-glucosamine</name>
        <dbReference type="ChEBI" id="CHEBI:57705"/>
    </ligand>
</feature>
<dbReference type="GO" id="GO:0000287">
    <property type="term" value="F:magnesium ion binding"/>
    <property type="evidence" value="ECO:0007669"/>
    <property type="project" value="UniProtKB-UniRule"/>
</dbReference>
<evidence type="ECO:0000256" key="17">
    <source>
        <dbReference type="HAMAP-Rule" id="MF_01631"/>
    </source>
</evidence>
<protein>
    <recommendedName>
        <fullName evidence="17">Bifunctional protein GlmU</fullName>
    </recommendedName>
    <domain>
        <recommendedName>
            <fullName evidence="17">UDP-N-acetylglucosamine pyrophosphorylase</fullName>
            <ecNumber evidence="17">2.7.7.23</ecNumber>
        </recommendedName>
        <alternativeName>
            <fullName evidence="17">N-acetylglucosamine-1-phosphate uridyltransferase</fullName>
        </alternativeName>
    </domain>
    <domain>
        <recommendedName>
            <fullName evidence="17">Glucosamine-1-phosphate N-acetyltransferase</fullName>
            <ecNumber evidence="17">2.3.1.157</ecNumber>
        </recommendedName>
    </domain>
</protein>
<dbReference type="Pfam" id="PF00483">
    <property type="entry name" value="NTP_transferase"/>
    <property type="match status" value="1"/>
</dbReference>
<comment type="subcellular location">
    <subcellularLocation>
        <location evidence="17">Cytoplasm</location>
    </subcellularLocation>
</comment>
<feature type="binding site" evidence="17">
    <location>
        <begin position="400"/>
        <end position="401"/>
    </location>
    <ligand>
        <name>acetyl-CoA</name>
        <dbReference type="ChEBI" id="CHEBI:57288"/>
    </ligand>
</feature>
<evidence type="ECO:0000256" key="8">
    <source>
        <dbReference type="ARBA" id="ARBA00022842"/>
    </source>
</evidence>
<evidence type="ECO:0000256" key="18">
    <source>
        <dbReference type="SAM" id="MobiDB-lite"/>
    </source>
</evidence>
<gene>
    <name evidence="17 20" type="primary">glmU</name>
    <name evidence="20" type="ORF">AL705_02015</name>
</gene>
<keyword evidence="9 17" id="KW-0133">Cell shape</keyword>
<evidence type="ECO:0000256" key="15">
    <source>
        <dbReference type="ARBA" id="ARBA00048493"/>
    </source>
</evidence>
<dbReference type="PATRIC" id="fig|1562462.4.peg.413"/>
<feature type="binding site" evidence="17">
    <location>
        <position position="116"/>
    </location>
    <ligand>
        <name>Mg(2+)</name>
        <dbReference type="ChEBI" id="CHEBI:18420"/>
    </ligand>
</feature>
<comment type="pathway">
    <text evidence="2 17">Nucleotide-sugar biosynthesis; UDP-N-acetyl-alpha-D-glucosamine biosynthesis; UDP-N-acetyl-alpha-D-glucosamine from N-acetyl-alpha-D-glucosamine 1-phosphate: step 1/1.</text>
</comment>
<feature type="binding site" evidence="17">
    <location>
        <position position="85"/>
    </location>
    <ligand>
        <name>UDP-N-acetyl-alpha-D-glucosamine</name>
        <dbReference type="ChEBI" id="CHEBI:57705"/>
    </ligand>
</feature>
<feature type="binding site" evidence="17">
    <location>
        <position position="380"/>
    </location>
    <ligand>
        <name>UDP-N-acetyl-alpha-D-glucosamine</name>
        <dbReference type="ChEBI" id="CHEBI:57705"/>
    </ligand>
</feature>
<dbReference type="GO" id="GO:0016020">
    <property type="term" value="C:membrane"/>
    <property type="evidence" value="ECO:0007669"/>
    <property type="project" value="GOC"/>
</dbReference>
<dbReference type="EC" id="2.3.1.157" evidence="17"/>
<dbReference type="GO" id="GO:0005737">
    <property type="term" value="C:cytoplasm"/>
    <property type="evidence" value="ECO:0007669"/>
    <property type="project" value="UniProtKB-SubCell"/>
</dbReference>
<feature type="binding site" evidence="17">
    <location>
        <position position="242"/>
    </location>
    <ligand>
        <name>Mg(2+)</name>
        <dbReference type="ChEBI" id="CHEBI:18420"/>
    </ligand>
</feature>
<comment type="caution">
    <text evidence="17">Lacks conserved residue(s) required for the propagation of feature annotation.</text>
</comment>
<comment type="function">
    <text evidence="16 17">Catalyzes the last two sequential reactions in the de novo biosynthetic pathway for UDP-N-acetylglucosamine (UDP-GlcNAc). The C-terminal domain catalyzes the transfer of acetyl group from acetyl coenzyme A to glucosamine-1-phosphate (GlcN-1-P) to produce N-acetylglucosamine-1-phosphate (GlcNAc-1-P), which is converted into UDP-GlcNAc by the transfer of uridine 5-monophosphate (from uridine 5-triphosphate), a reaction catalyzed by the N-terminal domain.</text>
</comment>
<keyword evidence="10 17" id="KW-0573">Peptidoglycan synthesis</keyword>
<dbReference type="InterPro" id="IPR005882">
    <property type="entry name" value="Bifunctional_GlmU"/>
</dbReference>
<dbReference type="UniPathway" id="UPA00973"/>
<dbReference type="GO" id="GO:0006048">
    <property type="term" value="P:UDP-N-acetylglucosamine biosynthetic process"/>
    <property type="evidence" value="ECO:0007669"/>
    <property type="project" value="UniProtKB-UniPathway"/>
</dbReference>
<dbReference type="GO" id="GO:0019134">
    <property type="term" value="F:glucosamine-1-phosphate N-acetyltransferase activity"/>
    <property type="evidence" value="ECO:0007669"/>
    <property type="project" value="UniProtKB-UniRule"/>
</dbReference>
<keyword evidence="12 17" id="KW-0012">Acyltransferase</keyword>
<keyword evidence="5 17" id="KW-0548">Nucleotidyltransferase</keyword>
<evidence type="ECO:0000256" key="16">
    <source>
        <dbReference type="ARBA" id="ARBA00049628"/>
    </source>
</evidence>
<proteinExistence type="inferred from homology"/>
<dbReference type="GO" id="GO:0003977">
    <property type="term" value="F:UDP-N-acetylglucosamine diphosphorylase activity"/>
    <property type="evidence" value="ECO:0007669"/>
    <property type="project" value="UniProtKB-UniRule"/>
</dbReference>
<keyword evidence="11 17" id="KW-0511">Multifunctional enzyme</keyword>
<keyword evidence="7 17" id="KW-0677">Repeat</keyword>
<dbReference type="CDD" id="cd02540">
    <property type="entry name" value="GT2_GlmU_N_bac"/>
    <property type="match status" value="1"/>
</dbReference>
<dbReference type="NCBIfam" id="TIGR01173">
    <property type="entry name" value="glmU"/>
    <property type="match status" value="1"/>
</dbReference>
<feature type="region of interest" description="Linker" evidence="17">
    <location>
        <begin position="245"/>
        <end position="265"/>
    </location>
</feature>